<evidence type="ECO:0000256" key="1">
    <source>
        <dbReference type="SAM" id="MobiDB-lite"/>
    </source>
</evidence>
<comment type="caution">
    <text evidence="3">The sequence shown here is derived from an EMBL/GenBank/DDBJ whole genome shotgun (WGS) entry which is preliminary data.</text>
</comment>
<dbReference type="SUPFAM" id="SSF81995">
    <property type="entry name" value="beta-sandwich domain of Sec23/24"/>
    <property type="match status" value="1"/>
</dbReference>
<gene>
    <name evidence="3" type="ORF">Amon01_000746800</name>
</gene>
<feature type="transmembrane region" description="Helical" evidence="2">
    <location>
        <begin position="147"/>
        <end position="169"/>
    </location>
</feature>
<reference evidence="3" key="1">
    <citation type="submission" date="2023-04" db="EMBL/GenBank/DDBJ databases">
        <title>Ambrosiozyma monospora NBRC 1965.</title>
        <authorList>
            <person name="Ichikawa N."/>
            <person name="Sato H."/>
            <person name="Tonouchi N."/>
        </authorList>
    </citation>
    <scope>NUCLEOTIDE SEQUENCE</scope>
    <source>
        <strain evidence="3">NBRC 1965</strain>
    </source>
</reference>
<sequence>MYTSSISPSISPPIIMSFNNPQQQQQQQQHYQQHYQQHHQLQQQQPQQQKYHYYPPPSHSPHFNSMKAKLSSINTTFPSASNVPTPRSRSDSIFKAHARQLSSVISTATTATTKSTLVNLTVISVCLSWYFISALTSQSTKLVLNRFPYPIFTGEFQFFCNLIYGYLLIKIHQRWPAIDSFFPKNTFPETFGFNQSGDLSLSWSFTIGCDIHRLLSKSPS</sequence>
<evidence type="ECO:0000313" key="3">
    <source>
        <dbReference type="EMBL" id="GMG54664.1"/>
    </source>
</evidence>
<dbReference type="OrthoDB" id="1588579at2759"/>
<keyword evidence="2" id="KW-0812">Transmembrane</keyword>
<dbReference type="Proteomes" id="UP001165063">
    <property type="component" value="Unassembled WGS sequence"/>
</dbReference>
<dbReference type="AlphaFoldDB" id="A0A9W6Z4X2"/>
<accession>A0A9W6Z4X2</accession>
<name>A0A9W6Z4X2_AMBMO</name>
<organism evidence="3 4">
    <name type="scientific">Ambrosiozyma monospora</name>
    <name type="common">Yeast</name>
    <name type="synonym">Endomycopsis monosporus</name>
    <dbReference type="NCBI Taxonomy" id="43982"/>
    <lineage>
        <taxon>Eukaryota</taxon>
        <taxon>Fungi</taxon>
        <taxon>Dikarya</taxon>
        <taxon>Ascomycota</taxon>
        <taxon>Saccharomycotina</taxon>
        <taxon>Pichiomycetes</taxon>
        <taxon>Pichiales</taxon>
        <taxon>Pichiaceae</taxon>
        <taxon>Ambrosiozyma</taxon>
    </lineage>
</organism>
<keyword evidence="2" id="KW-1133">Transmembrane helix</keyword>
<protein>
    <submittedName>
        <fullName evidence="3">Unnamed protein product</fullName>
    </submittedName>
</protein>
<keyword evidence="4" id="KW-1185">Reference proteome</keyword>
<evidence type="ECO:0000313" key="4">
    <source>
        <dbReference type="Proteomes" id="UP001165063"/>
    </source>
</evidence>
<keyword evidence="2" id="KW-0472">Membrane</keyword>
<feature type="region of interest" description="Disordered" evidence="1">
    <location>
        <begin position="1"/>
        <end position="58"/>
    </location>
</feature>
<dbReference type="EMBL" id="BSXU01005569">
    <property type="protein sequence ID" value="GMG54664.1"/>
    <property type="molecule type" value="Genomic_DNA"/>
</dbReference>
<evidence type="ECO:0000256" key="2">
    <source>
        <dbReference type="SAM" id="Phobius"/>
    </source>
</evidence>
<proteinExistence type="predicted"/>
<feature type="compositionally biased region" description="Low complexity" evidence="1">
    <location>
        <begin position="1"/>
        <end position="53"/>
    </location>
</feature>
<feature type="transmembrane region" description="Helical" evidence="2">
    <location>
        <begin position="117"/>
        <end position="135"/>
    </location>
</feature>